<evidence type="ECO:0000313" key="2">
    <source>
        <dbReference type="EMBL" id="VEL32740.1"/>
    </source>
</evidence>
<feature type="region of interest" description="Disordered" evidence="1">
    <location>
        <begin position="311"/>
        <end position="368"/>
    </location>
</feature>
<keyword evidence="3" id="KW-1185">Reference proteome</keyword>
<evidence type="ECO:0000256" key="1">
    <source>
        <dbReference type="SAM" id="MobiDB-lite"/>
    </source>
</evidence>
<dbReference type="EMBL" id="CAAALY010244579">
    <property type="protein sequence ID" value="VEL32740.1"/>
    <property type="molecule type" value="Genomic_DNA"/>
</dbReference>
<comment type="caution">
    <text evidence="2">The sequence shown here is derived from an EMBL/GenBank/DDBJ whole genome shotgun (WGS) entry which is preliminary data.</text>
</comment>
<evidence type="ECO:0000313" key="3">
    <source>
        <dbReference type="Proteomes" id="UP000784294"/>
    </source>
</evidence>
<name>A0A3S5ABN3_9PLAT</name>
<dbReference type="Proteomes" id="UP000784294">
    <property type="component" value="Unassembled WGS sequence"/>
</dbReference>
<feature type="compositionally biased region" description="Basic and acidic residues" evidence="1">
    <location>
        <begin position="237"/>
        <end position="249"/>
    </location>
</feature>
<protein>
    <submittedName>
        <fullName evidence="2">Uncharacterized protein</fullName>
    </submittedName>
</protein>
<organism evidence="2 3">
    <name type="scientific">Protopolystoma xenopodis</name>
    <dbReference type="NCBI Taxonomy" id="117903"/>
    <lineage>
        <taxon>Eukaryota</taxon>
        <taxon>Metazoa</taxon>
        <taxon>Spiralia</taxon>
        <taxon>Lophotrochozoa</taxon>
        <taxon>Platyhelminthes</taxon>
        <taxon>Monogenea</taxon>
        <taxon>Polyopisthocotylea</taxon>
        <taxon>Polystomatidea</taxon>
        <taxon>Polystomatidae</taxon>
        <taxon>Protopolystoma</taxon>
    </lineage>
</organism>
<dbReference type="AlphaFoldDB" id="A0A3S5ABN3"/>
<reference evidence="2" key="1">
    <citation type="submission" date="2018-11" db="EMBL/GenBank/DDBJ databases">
        <authorList>
            <consortium name="Pathogen Informatics"/>
        </authorList>
    </citation>
    <scope>NUCLEOTIDE SEQUENCE</scope>
</reference>
<proteinExistence type="predicted"/>
<accession>A0A3S5ABN3</accession>
<feature type="compositionally biased region" description="Basic and acidic residues" evidence="1">
    <location>
        <begin position="166"/>
        <end position="183"/>
    </location>
</feature>
<sequence length="462" mass="50719">MLHFCLEDTLQSQLSSLRFEQPHQFSCSNDGLYASQLQSRSTQLSSDPTDQLFHYNTASIGALANVLPDSENVGLKDSLLNKPLSSAVNGPLGSTGGAPEASNASDLPCLDLAKKLSLDDYNLKSAKHVLASASQTGTRANRSLPPSPGSSRRSAVEPGLWQTQEQRPEHYQSSYRCKEEKQHINTQSQPEPHELSDRSVDLLRFENKTGSSDSSLKSTDTAIYFEQPETSTKTPRRLSESKAKLREDGEQGPSIVDSQLPERQIARDRSRKHRRGPGNRSYPACPKQVGRSSMLSPALQATPTLHTSALSSSLSSASGSSSSSSAASVSASPCFNPPLHLGSKNSRRPTKNPEIKVRYSRRKPRHDYSTCYSHSVNHHNHHLGHHHSCRSRSRANCCQLDNLCDRQPHNANSDIQHTSGQQLRNSPHTNAKILTDQAKLPTESQEPGSFLASHVFLPRPIC</sequence>
<feature type="compositionally biased region" description="Low complexity" evidence="1">
    <location>
        <begin position="311"/>
        <end position="332"/>
    </location>
</feature>
<gene>
    <name evidence="2" type="ORF">PXEA_LOCUS26180</name>
</gene>
<feature type="compositionally biased region" description="Polar residues" evidence="1">
    <location>
        <begin position="208"/>
        <end position="221"/>
    </location>
</feature>
<feature type="region of interest" description="Disordered" evidence="1">
    <location>
        <begin position="133"/>
        <end position="196"/>
    </location>
</feature>
<feature type="region of interest" description="Disordered" evidence="1">
    <location>
        <begin position="208"/>
        <end position="294"/>
    </location>
</feature>